<dbReference type="Pfam" id="PF10531">
    <property type="entry name" value="SLBB"/>
    <property type="match status" value="1"/>
</dbReference>
<dbReference type="Gene3D" id="1.10.150.280">
    <property type="entry name" value="AF1531-like domain"/>
    <property type="match status" value="1"/>
</dbReference>
<keyword evidence="1" id="KW-0812">Transmembrane</keyword>
<keyword evidence="1" id="KW-0472">Membrane</keyword>
<dbReference type="GO" id="GO:0015627">
    <property type="term" value="C:type II protein secretion system complex"/>
    <property type="evidence" value="ECO:0007669"/>
    <property type="project" value="TreeGrafter"/>
</dbReference>
<dbReference type="AlphaFoldDB" id="A0A0P8YAU3"/>
<dbReference type="PANTHER" id="PTHR21180">
    <property type="entry name" value="ENDONUCLEASE/EXONUCLEASE/PHOSPHATASE FAMILY DOMAIN-CONTAINING PROTEIN 1"/>
    <property type="match status" value="1"/>
</dbReference>
<dbReference type="InterPro" id="IPR010994">
    <property type="entry name" value="RuvA_2-like"/>
</dbReference>
<gene>
    <name evidence="3" type="primary">comEA</name>
    <name evidence="3" type="ORF">OXPF_23160</name>
</gene>
<feature type="domain" description="Soluble ligand binding" evidence="2">
    <location>
        <begin position="61"/>
        <end position="111"/>
    </location>
</feature>
<dbReference type="InterPro" id="IPR051675">
    <property type="entry name" value="Endo/Exo/Phosphatase_dom_1"/>
</dbReference>
<dbReference type="Gene3D" id="3.10.20.600">
    <property type="match status" value="1"/>
</dbReference>
<keyword evidence="1" id="KW-1133">Transmembrane helix</keyword>
<dbReference type="EMBL" id="LKET01000032">
    <property type="protein sequence ID" value="KPU44148.1"/>
    <property type="molecule type" value="Genomic_DNA"/>
</dbReference>
<dbReference type="InterPro" id="IPR004509">
    <property type="entry name" value="Competence_ComEA_HhH"/>
</dbReference>
<evidence type="ECO:0000256" key="1">
    <source>
        <dbReference type="SAM" id="Phobius"/>
    </source>
</evidence>
<dbReference type="Pfam" id="PF12836">
    <property type="entry name" value="HHH_3"/>
    <property type="match status" value="1"/>
</dbReference>
<dbReference type="OrthoDB" id="9790239at2"/>
<feature type="transmembrane region" description="Helical" evidence="1">
    <location>
        <begin position="12"/>
        <end position="31"/>
    </location>
</feature>
<protein>
    <submittedName>
        <fullName evidence="3">ComE operon protein 1</fullName>
    </submittedName>
</protein>
<dbReference type="SUPFAM" id="SSF47781">
    <property type="entry name" value="RuvA domain 2-like"/>
    <property type="match status" value="1"/>
</dbReference>
<name>A0A0P8YAU3_9CLOT</name>
<organism evidence="3 4">
    <name type="scientific">Oxobacter pfennigii</name>
    <dbReference type="NCBI Taxonomy" id="36849"/>
    <lineage>
        <taxon>Bacteria</taxon>
        <taxon>Bacillati</taxon>
        <taxon>Bacillota</taxon>
        <taxon>Clostridia</taxon>
        <taxon>Eubacteriales</taxon>
        <taxon>Clostridiaceae</taxon>
        <taxon>Oxobacter</taxon>
    </lineage>
</organism>
<evidence type="ECO:0000313" key="3">
    <source>
        <dbReference type="EMBL" id="KPU44148.1"/>
    </source>
</evidence>
<dbReference type="Proteomes" id="UP000050326">
    <property type="component" value="Unassembled WGS sequence"/>
</dbReference>
<dbReference type="STRING" id="36849.OXPF_23160"/>
<dbReference type="NCBIfam" id="TIGR00426">
    <property type="entry name" value="competence protein ComEA helix-hairpin-helix repeat region"/>
    <property type="match status" value="1"/>
</dbReference>
<keyword evidence="4" id="KW-1185">Reference proteome</keyword>
<evidence type="ECO:0000313" key="4">
    <source>
        <dbReference type="Proteomes" id="UP000050326"/>
    </source>
</evidence>
<dbReference type="RefSeq" id="WP_054875343.1">
    <property type="nucleotide sequence ID" value="NZ_LKET01000032.1"/>
</dbReference>
<evidence type="ECO:0000259" key="2">
    <source>
        <dbReference type="Pfam" id="PF10531"/>
    </source>
</evidence>
<comment type="caution">
    <text evidence="3">The sequence shown here is derived from an EMBL/GenBank/DDBJ whole genome shotgun (WGS) entry which is preliminary data.</text>
</comment>
<dbReference type="GO" id="GO:0015628">
    <property type="term" value="P:protein secretion by the type II secretion system"/>
    <property type="evidence" value="ECO:0007669"/>
    <property type="project" value="TreeGrafter"/>
</dbReference>
<reference evidence="3 4" key="1">
    <citation type="submission" date="2015-09" db="EMBL/GenBank/DDBJ databases">
        <title>Genome sequence of Oxobacter pfennigii DSM 3222.</title>
        <authorList>
            <person name="Poehlein A."/>
            <person name="Bengelsdorf F.R."/>
            <person name="Schiel-Bengelsdorf B."/>
            <person name="Duerre P."/>
            <person name="Daniel R."/>
        </authorList>
    </citation>
    <scope>NUCLEOTIDE SEQUENCE [LARGE SCALE GENOMIC DNA]</scope>
    <source>
        <strain evidence="3 4">DSM 3222</strain>
    </source>
</reference>
<dbReference type="PANTHER" id="PTHR21180:SF32">
    <property type="entry name" value="ENDONUCLEASE_EXONUCLEASE_PHOSPHATASE FAMILY DOMAIN-CONTAINING PROTEIN 1"/>
    <property type="match status" value="1"/>
</dbReference>
<dbReference type="InterPro" id="IPR019554">
    <property type="entry name" value="Soluble_ligand-bd"/>
</dbReference>
<sequence>MLKLKKYEEKIIMIAIVILLIIIAVMRIVVFKSDSVRVIKTDSDSEQSIEDGDEKSSGKLYVHITGEVNKPGLYELNTGDRVKDAVNKASGFTDDADTSSINLAGKLKDEQFIYVPKKSAQGESLNQESNTMINGKINVNAATARELDEFLPGIGETYANNIVNYRTKNGRFNSVDELKKVEGIGSGKRFENIKDLVTVN</sequence>
<accession>A0A0P8YAU3</accession>
<proteinExistence type="predicted"/>
<dbReference type="SUPFAM" id="SSF142984">
    <property type="entry name" value="Nqo1 middle domain-like"/>
    <property type="match status" value="1"/>
</dbReference>